<dbReference type="EMBL" id="KQ434960">
    <property type="protein sequence ID" value="KZC12668.1"/>
    <property type="molecule type" value="Genomic_DNA"/>
</dbReference>
<reference evidence="2 3" key="1">
    <citation type="submission" date="2015-07" db="EMBL/GenBank/DDBJ databases">
        <title>The genome of Dufourea novaeangliae.</title>
        <authorList>
            <person name="Pan H."/>
            <person name="Kapheim K."/>
        </authorList>
    </citation>
    <scope>NUCLEOTIDE SEQUENCE [LARGE SCALE GENOMIC DNA]</scope>
    <source>
        <strain evidence="2">0120121106</strain>
        <tissue evidence="2">Whole body</tissue>
    </source>
</reference>
<organism evidence="2 3">
    <name type="scientific">Dufourea novaeangliae</name>
    <name type="common">Sweat bee</name>
    <dbReference type="NCBI Taxonomy" id="178035"/>
    <lineage>
        <taxon>Eukaryota</taxon>
        <taxon>Metazoa</taxon>
        <taxon>Ecdysozoa</taxon>
        <taxon>Arthropoda</taxon>
        <taxon>Hexapoda</taxon>
        <taxon>Insecta</taxon>
        <taxon>Pterygota</taxon>
        <taxon>Neoptera</taxon>
        <taxon>Endopterygota</taxon>
        <taxon>Hymenoptera</taxon>
        <taxon>Apocrita</taxon>
        <taxon>Aculeata</taxon>
        <taxon>Apoidea</taxon>
        <taxon>Anthophila</taxon>
        <taxon>Halictidae</taxon>
        <taxon>Rophitinae</taxon>
        <taxon>Dufourea</taxon>
    </lineage>
</organism>
<protein>
    <submittedName>
        <fullName evidence="2">Uncharacterized protein</fullName>
    </submittedName>
</protein>
<feature type="region of interest" description="Disordered" evidence="1">
    <location>
        <begin position="1"/>
        <end position="39"/>
    </location>
</feature>
<evidence type="ECO:0000313" key="2">
    <source>
        <dbReference type="EMBL" id="KZC12668.1"/>
    </source>
</evidence>
<sequence>MNGDSLRRRGKENYSLVNAVSGGKDPSGLDQDTSAPMPDESELWMQQLKGNLPGPGTPFARLSVEDSAGQVNQRLEVVMIGVRSNLVAPTESVGLTVDLSDAFNVRTKLGGTNLSIEDKPLGTLVHQQGFALTEMLTEDNLGT</sequence>
<name>A0A154PMY9_DUFNO</name>
<accession>A0A154PMY9</accession>
<dbReference type="Proteomes" id="UP000076502">
    <property type="component" value="Unassembled WGS sequence"/>
</dbReference>
<dbReference type="AlphaFoldDB" id="A0A154PMY9"/>
<gene>
    <name evidence="2" type="ORF">WN55_04134</name>
</gene>
<evidence type="ECO:0000256" key="1">
    <source>
        <dbReference type="SAM" id="MobiDB-lite"/>
    </source>
</evidence>
<proteinExistence type="predicted"/>
<keyword evidence="3" id="KW-1185">Reference proteome</keyword>
<evidence type="ECO:0000313" key="3">
    <source>
        <dbReference type="Proteomes" id="UP000076502"/>
    </source>
</evidence>